<reference evidence="2" key="1">
    <citation type="journal article" date="2021" name="PeerJ">
        <title>Extensive microbial diversity within the chicken gut microbiome revealed by metagenomics and culture.</title>
        <authorList>
            <person name="Gilroy R."/>
            <person name="Ravi A."/>
            <person name="Getino M."/>
            <person name="Pursley I."/>
            <person name="Horton D.L."/>
            <person name="Alikhan N.F."/>
            <person name="Baker D."/>
            <person name="Gharbi K."/>
            <person name="Hall N."/>
            <person name="Watson M."/>
            <person name="Adriaenssens E.M."/>
            <person name="Foster-Nyarko E."/>
            <person name="Jarju S."/>
            <person name="Secka A."/>
            <person name="Antonio M."/>
            <person name="Oren A."/>
            <person name="Chaudhuri R.R."/>
            <person name="La Ragione R."/>
            <person name="Hildebrand F."/>
            <person name="Pallen M.J."/>
        </authorList>
    </citation>
    <scope>NUCLEOTIDE SEQUENCE</scope>
    <source>
        <strain evidence="2">Gambia11-129</strain>
    </source>
</reference>
<evidence type="ECO:0000313" key="3">
    <source>
        <dbReference type="Proteomes" id="UP000823936"/>
    </source>
</evidence>
<dbReference type="PANTHER" id="PTHR30432">
    <property type="entry name" value="TRANSCRIPTIONAL REGULATOR MODE"/>
    <property type="match status" value="1"/>
</dbReference>
<evidence type="ECO:0000259" key="1">
    <source>
        <dbReference type="Pfam" id="PF00126"/>
    </source>
</evidence>
<evidence type="ECO:0000313" key="2">
    <source>
        <dbReference type="EMBL" id="HIV98958.1"/>
    </source>
</evidence>
<dbReference type="InterPro" id="IPR000847">
    <property type="entry name" value="LysR_HTH_N"/>
</dbReference>
<sequence>MEVKAKIILLEDGEKFMGPGVLWLLDEIEKTGSILKASASLGISYTKCYHMIDKAEKKLGFSLVDRKKGGSSREGVSLTAKGRAFASIFSSFENKSLEKISEEYKTFSLELDRIKKEV</sequence>
<dbReference type="InterPro" id="IPR051815">
    <property type="entry name" value="Molybdate_resp_trans_reg"/>
</dbReference>
<dbReference type="EMBL" id="DXHU01000016">
    <property type="protein sequence ID" value="HIV98958.1"/>
    <property type="molecule type" value="Genomic_DNA"/>
</dbReference>
<dbReference type="PANTHER" id="PTHR30432:SF1">
    <property type="entry name" value="DNA-BINDING TRANSCRIPTIONAL DUAL REGULATOR MODE"/>
    <property type="match status" value="1"/>
</dbReference>
<reference evidence="2" key="2">
    <citation type="submission" date="2021-04" db="EMBL/GenBank/DDBJ databases">
        <authorList>
            <person name="Gilroy R."/>
        </authorList>
    </citation>
    <scope>NUCLEOTIDE SEQUENCE</scope>
    <source>
        <strain evidence="2">Gambia11-129</strain>
    </source>
</reference>
<organism evidence="2 3">
    <name type="scientific">Candidatus Ornithospirochaeta avicola</name>
    <dbReference type="NCBI Taxonomy" id="2840896"/>
    <lineage>
        <taxon>Bacteria</taxon>
        <taxon>Pseudomonadati</taxon>
        <taxon>Spirochaetota</taxon>
        <taxon>Spirochaetia</taxon>
        <taxon>Spirochaetales</taxon>
        <taxon>Spirochaetaceae</taxon>
        <taxon>Spirochaetaceae incertae sedis</taxon>
        <taxon>Candidatus Ornithospirochaeta</taxon>
    </lineage>
</organism>
<name>A0A9D1PSY0_9SPIO</name>
<dbReference type="Pfam" id="PF00126">
    <property type="entry name" value="HTH_1"/>
    <property type="match status" value="1"/>
</dbReference>
<proteinExistence type="predicted"/>
<comment type="caution">
    <text evidence="2">The sequence shown here is derived from an EMBL/GenBank/DDBJ whole genome shotgun (WGS) entry which is preliminary data.</text>
</comment>
<dbReference type="InterPro" id="IPR036390">
    <property type="entry name" value="WH_DNA-bd_sf"/>
</dbReference>
<dbReference type="AlphaFoldDB" id="A0A9D1PSY0"/>
<dbReference type="Gene3D" id="1.10.10.10">
    <property type="entry name" value="Winged helix-like DNA-binding domain superfamily/Winged helix DNA-binding domain"/>
    <property type="match status" value="1"/>
</dbReference>
<protein>
    <submittedName>
        <fullName evidence="2">LysR family transcriptional regulator</fullName>
    </submittedName>
</protein>
<dbReference type="GO" id="GO:0003700">
    <property type="term" value="F:DNA-binding transcription factor activity"/>
    <property type="evidence" value="ECO:0007669"/>
    <property type="project" value="InterPro"/>
</dbReference>
<gene>
    <name evidence="2" type="ORF">IAB12_04170</name>
</gene>
<feature type="domain" description="HTH lysR-type" evidence="1">
    <location>
        <begin position="24"/>
        <end position="83"/>
    </location>
</feature>
<dbReference type="SUPFAM" id="SSF46785">
    <property type="entry name" value="Winged helix' DNA-binding domain"/>
    <property type="match status" value="1"/>
</dbReference>
<dbReference type="Proteomes" id="UP000823936">
    <property type="component" value="Unassembled WGS sequence"/>
</dbReference>
<dbReference type="InterPro" id="IPR036388">
    <property type="entry name" value="WH-like_DNA-bd_sf"/>
</dbReference>
<accession>A0A9D1PSY0</accession>